<dbReference type="Proteomes" id="UP000273405">
    <property type="component" value="Unassembled WGS sequence"/>
</dbReference>
<feature type="domain" description="HTH cro/C1-type" evidence="1">
    <location>
        <begin position="56"/>
        <end position="111"/>
    </location>
</feature>
<name>A0A3A8NN67_9BACT</name>
<dbReference type="PROSITE" id="PS50943">
    <property type="entry name" value="HTH_CROC1"/>
    <property type="match status" value="1"/>
</dbReference>
<proteinExistence type="predicted"/>
<evidence type="ECO:0000313" key="2">
    <source>
        <dbReference type="EMBL" id="RKH44810.1"/>
    </source>
</evidence>
<evidence type="ECO:0000259" key="1">
    <source>
        <dbReference type="PROSITE" id="PS50943"/>
    </source>
</evidence>
<dbReference type="OrthoDB" id="7851911at2"/>
<dbReference type="EMBL" id="RAWG01000044">
    <property type="protein sequence ID" value="RKH44810.1"/>
    <property type="molecule type" value="Genomic_DNA"/>
</dbReference>
<organism evidence="2 3">
    <name type="scientific">Corallococcus sicarius</name>
    <dbReference type="NCBI Taxonomy" id="2316726"/>
    <lineage>
        <taxon>Bacteria</taxon>
        <taxon>Pseudomonadati</taxon>
        <taxon>Myxococcota</taxon>
        <taxon>Myxococcia</taxon>
        <taxon>Myxococcales</taxon>
        <taxon>Cystobacterineae</taxon>
        <taxon>Myxococcaceae</taxon>
        <taxon>Corallococcus</taxon>
    </lineage>
</organism>
<dbReference type="CDD" id="cd00093">
    <property type="entry name" value="HTH_XRE"/>
    <property type="match status" value="1"/>
</dbReference>
<dbReference type="GO" id="GO:0003677">
    <property type="term" value="F:DNA binding"/>
    <property type="evidence" value="ECO:0007669"/>
    <property type="project" value="InterPro"/>
</dbReference>
<dbReference type="Gene3D" id="1.10.260.40">
    <property type="entry name" value="lambda repressor-like DNA-binding domains"/>
    <property type="match status" value="1"/>
</dbReference>
<dbReference type="Pfam" id="PF12844">
    <property type="entry name" value="HTH_19"/>
    <property type="match status" value="1"/>
</dbReference>
<dbReference type="InterPro" id="IPR001387">
    <property type="entry name" value="Cro/C1-type_HTH"/>
</dbReference>
<reference evidence="3" key="1">
    <citation type="submission" date="2018-09" db="EMBL/GenBank/DDBJ databases">
        <authorList>
            <person name="Livingstone P.G."/>
            <person name="Whitworth D.E."/>
        </authorList>
    </citation>
    <scope>NUCLEOTIDE SEQUENCE [LARGE SCALE GENOMIC DNA]</scope>
    <source>
        <strain evidence="3">CA040B</strain>
    </source>
</reference>
<dbReference type="RefSeq" id="WP_120624966.1">
    <property type="nucleotide sequence ID" value="NZ_RAWG01000044.1"/>
</dbReference>
<dbReference type="InterPro" id="IPR010982">
    <property type="entry name" value="Lambda_DNA-bd_dom_sf"/>
</dbReference>
<dbReference type="AlphaFoldDB" id="A0A3A8NN67"/>
<dbReference type="SMART" id="SM00530">
    <property type="entry name" value="HTH_XRE"/>
    <property type="match status" value="1"/>
</dbReference>
<keyword evidence="3" id="KW-1185">Reference proteome</keyword>
<accession>A0A3A8NN67</accession>
<evidence type="ECO:0000313" key="3">
    <source>
        <dbReference type="Proteomes" id="UP000273405"/>
    </source>
</evidence>
<protein>
    <submittedName>
        <fullName evidence="2">XRE family transcriptional regulator</fullName>
    </submittedName>
</protein>
<sequence>MKKIIFSKEWCASAAASEASTEVGAGLSAFASTAKQAAALPQHESDESRIAFGRLVQLMRRKRGLTLEDLEKKADIDLEELVNIEEGTAHIPEPRTVYQLAQFFKVPSKGLLQLSGLSTTRDDRIRHEAVRFAARSESVAKLTSEETAALESFIAVLSSQR</sequence>
<gene>
    <name evidence="2" type="ORF">D7X12_09610</name>
</gene>
<dbReference type="SUPFAM" id="SSF47413">
    <property type="entry name" value="lambda repressor-like DNA-binding domains"/>
    <property type="match status" value="1"/>
</dbReference>
<comment type="caution">
    <text evidence="2">The sequence shown here is derived from an EMBL/GenBank/DDBJ whole genome shotgun (WGS) entry which is preliminary data.</text>
</comment>